<feature type="compositionally biased region" description="Basic and acidic residues" evidence="1">
    <location>
        <begin position="14"/>
        <end position="30"/>
    </location>
</feature>
<evidence type="ECO:0000256" key="1">
    <source>
        <dbReference type="SAM" id="MobiDB-lite"/>
    </source>
</evidence>
<proteinExistence type="predicted"/>
<reference evidence="2" key="1">
    <citation type="submission" date="2025-08" db="UniProtKB">
        <authorList>
            <consortium name="Ensembl"/>
        </authorList>
    </citation>
    <scope>IDENTIFICATION</scope>
</reference>
<name>A0A3Q3F1I5_KRYMA</name>
<dbReference type="AlphaFoldDB" id="A0A3Q3F1I5"/>
<sequence>MPKSKEVLSFTSRIDPDSEVETKPDKKPKSADSSNDDYMFQIGKIRYVVSETSLVKSCLLHYKYNQRQGKKNSHLDPFFPFPRNNCSQHMNQMNDNSRT</sequence>
<evidence type="ECO:0000313" key="3">
    <source>
        <dbReference type="Proteomes" id="UP000264800"/>
    </source>
</evidence>
<organism evidence="2 3">
    <name type="scientific">Kryptolebias marmoratus</name>
    <name type="common">Mangrove killifish</name>
    <name type="synonym">Rivulus marmoratus</name>
    <dbReference type="NCBI Taxonomy" id="37003"/>
    <lineage>
        <taxon>Eukaryota</taxon>
        <taxon>Metazoa</taxon>
        <taxon>Chordata</taxon>
        <taxon>Craniata</taxon>
        <taxon>Vertebrata</taxon>
        <taxon>Euteleostomi</taxon>
        <taxon>Actinopterygii</taxon>
        <taxon>Neopterygii</taxon>
        <taxon>Teleostei</taxon>
        <taxon>Neoteleostei</taxon>
        <taxon>Acanthomorphata</taxon>
        <taxon>Ovalentaria</taxon>
        <taxon>Atherinomorphae</taxon>
        <taxon>Cyprinodontiformes</taxon>
        <taxon>Rivulidae</taxon>
        <taxon>Kryptolebias</taxon>
    </lineage>
</organism>
<protein>
    <submittedName>
        <fullName evidence="2">Uncharacterized protein</fullName>
    </submittedName>
</protein>
<keyword evidence="3" id="KW-1185">Reference proteome</keyword>
<feature type="region of interest" description="Disordered" evidence="1">
    <location>
        <begin position="1"/>
        <end position="36"/>
    </location>
</feature>
<dbReference type="Proteomes" id="UP000264800">
    <property type="component" value="Unplaced"/>
</dbReference>
<reference evidence="2" key="2">
    <citation type="submission" date="2025-09" db="UniProtKB">
        <authorList>
            <consortium name="Ensembl"/>
        </authorList>
    </citation>
    <scope>IDENTIFICATION</scope>
</reference>
<accession>A0A3Q3F1I5</accession>
<dbReference type="Ensembl" id="ENSKMAT00000007662.1">
    <property type="protein sequence ID" value="ENSKMAP00000007542.1"/>
    <property type="gene ID" value="ENSKMAG00000005659.1"/>
</dbReference>
<evidence type="ECO:0000313" key="2">
    <source>
        <dbReference type="Ensembl" id="ENSKMAP00000007542.1"/>
    </source>
</evidence>